<evidence type="ECO:0000256" key="5">
    <source>
        <dbReference type="ARBA" id="ARBA00022827"/>
    </source>
</evidence>
<dbReference type="Gene3D" id="3.40.50.720">
    <property type="entry name" value="NAD(P)-binding Rossmann-like Domain"/>
    <property type="match status" value="1"/>
</dbReference>
<evidence type="ECO:0000313" key="13">
    <source>
        <dbReference type="Proteomes" id="UP000002200"/>
    </source>
</evidence>
<keyword evidence="6 10" id="KW-0521">NADP</keyword>
<dbReference type="KEGG" id="twh:TWT_055"/>
<accession>Q83H11</accession>
<feature type="domain" description="FAD/NAD(P)-binding" evidence="11">
    <location>
        <begin position="3"/>
        <end position="164"/>
    </location>
</feature>
<dbReference type="HOGENOM" id="CLU_024722_4_0_11"/>
<dbReference type="EC" id="1.18.1.2" evidence="3"/>
<gene>
    <name evidence="12" type="ordered locus">TWT_055</name>
</gene>
<feature type="binding site" evidence="9">
    <location>
        <position position="41"/>
    </location>
    <ligand>
        <name>FAD</name>
        <dbReference type="ChEBI" id="CHEBI:57692"/>
    </ligand>
</feature>
<comment type="catalytic activity">
    <reaction evidence="8">
        <text>2 reduced [2Fe-2S]-[ferredoxin] + NADP(+) + H(+) = 2 oxidized [2Fe-2S]-[ferredoxin] + NADPH</text>
        <dbReference type="Rhea" id="RHEA:20125"/>
        <dbReference type="Rhea" id="RHEA-COMP:10000"/>
        <dbReference type="Rhea" id="RHEA-COMP:10001"/>
        <dbReference type="ChEBI" id="CHEBI:15378"/>
        <dbReference type="ChEBI" id="CHEBI:33737"/>
        <dbReference type="ChEBI" id="CHEBI:33738"/>
        <dbReference type="ChEBI" id="CHEBI:57783"/>
        <dbReference type="ChEBI" id="CHEBI:58349"/>
        <dbReference type="EC" id="1.18.1.2"/>
    </reaction>
</comment>
<feature type="binding site" evidence="10">
    <location>
        <position position="361"/>
    </location>
    <ligand>
        <name>NADP(+)</name>
        <dbReference type="ChEBI" id="CHEBI:58349"/>
    </ligand>
</feature>
<feature type="binding site" evidence="9">
    <location>
        <position position="12"/>
    </location>
    <ligand>
        <name>FAD</name>
        <dbReference type="ChEBI" id="CHEBI:57692"/>
    </ligand>
</feature>
<dbReference type="Pfam" id="PF07992">
    <property type="entry name" value="Pyr_redox_2"/>
    <property type="match status" value="1"/>
</dbReference>
<keyword evidence="5 9" id="KW-0274">FAD</keyword>
<dbReference type="OrthoDB" id="289202at2"/>
<feature type="binding site" evidence="9">
    <location>
        <begin position="361"/>
        <end position="363"/>
    </location>
    <ligand>
        <name>FAD</name>
        <dbReference type="ChEBI" id="CHEBI:57692"/>
    </ligand>
</feature>
<keyword evidence="4" id="KW-0285">Flavoprotein</keyword>
<evidence type="ECO:0000256" key="9">
    <source>
        <dbReference type="PIRSR" id="PIRSR000362-1"/>
    </source>
</evidence>
<proteinExistence type="inferred from homology"/>
<dbReference type="SUPFAM" id="SSF51971">
    <property type="entry name" value="Nucleotide-binding domain"/>
    <property type="match status" value="2"/>
</dbReference>
<dbReference type="GeneID" id="67387835"/>
<organism evidence="12 13">
    <name type="scientific">Tropheryma whipplei (strain Twist)</name>
    <name type="common">Whipple's bacillus</name>
    <dbReference type="NCBI Taxonomy" id="203267"/>
    <lineage>
        <taxon>Bacteria</taxon>
        <taxon>Bacillati</taxon>
        <taxon>Actinomycetota</taxon>
        <taxon>Actinomycetes</taxon>
        <taxon>Micrococcales</taxon>
        <taxon>Tropherymataceae</taxon>
        <taxon>Tropheryma</taxon>
    </lineage>
</organism>
<evidence type="ECO:0000256" key="2">
    <source>
        <dbReference type="ARBA" id="ARBA00008312"/>
    </source>
</evidence>
<evidence type="ECO:0000313" key="12">
    <source>
        <dbReference type="EMBL" id="AAO44152.1"/>
    </source>
</evidence>
<comment type="similarity">
    <text evidence="2">Belongs to the ferredoxin--NADP reductase type 1 family.</text>
</comment>
<dbReference type="PANTHER" id="PTHR48467:SF1">
    <property type="entry name" value="GLUTAMATE SYNTHASE 1 [NADH], CHLOROPLASTIC-LIKE"/>
    <property type="match status" value="1"/>
</dbReference>
<reference evidence="12 13" key="1">
    <citation type="journal article" date="2003" name="Genome Res.">
        <title>Tropheryma whipplei twist: a human pathogenic Actinobacteria with a reduced genome.</title>
        <authorList>
            <person name="Raoult D."/>
            <person name="Ogata H."/>
            <person name="Audic S."/>
            <person name="Robert C."/>
            <person name="Suhre K."/>
            <person name="Drancourt M."/>
            <person name="Claverie J.-M."/>
        </authorList>
    </citation>
    <scope>NUCLEOTIDE SEQUENCE [LARGE SCALE GENOMIC DNA]</scope>
    <source>
        <strain evidence="12 13">Twist</strain>
    </source>
</reference>
<feature type="binding site" evidence="10">
    <location>
        <begin position="191"/>
        <end position="192"/>
    </location>
    <ligand>
        <name>NADP(+)</name>
        <dbReference type="ChEBI" id="CHEBI:58349"/>
    </ligand>
</feature>
<evidence type="ECO:0000256" key="8">
    <source>
        <dbReference type="ARBA" id="ARBA00047776"/>
    </source>
</evidence>
<feature type="binding site" evidence="10">
    <location>
        <position position="203"/>
    </location>
    <ligand>
        <name>NADP(+)</name>
        <dbReference type="ChEBI" id="CHEBI:58349"/>
    </ligand>
</feature>
<feature type="binding site" evidence="10">
    <location>
        <begin position="147"/>
        <end position="150"/>
    </location>
    <ligand>
        <name>NADP(+)</name>
        <dbReference type="ChEBI" id="CHEBI:58349"/>
    </ligand>
</feature>
<evidence type="ECO:0000256" key="4">
    <source>
        <dbReference type="ARBA" id="ARBA00022630"/>
    </source>
</evidence>
<dbReference type="PANTHER" id="PTHR48467">
    <property type="entry name" value="GLUTAMATE SYNTHASE 1 [NADH], CHLOROPLASTIC-LIKE"/>
    <property type="match status" value="1"/>
</dbReference>
<dbReference type="Proteomes" id="UP000002200">
    <property type="component" value="Chromosome"/>
</dbReference>
<evidence type="ECO:0000256" key="6">
    <source>
        <dbReference type="ARBA" id="ARBA00022857"/>
    </source>
</evidence>
<dbReference type="STRING" id="203267.TWT_055"/>
<dbReference type="eggNOG" id="COG0493">
    <property type="taxonomic scope" value="Bacteria"/>
</dbReference>
<feature type="binding site" evidence="9">
    <location>
        <position position="354"/>
    </location>
    <ligand>
        <name>FAD</name>
        <dbReference type="ChEBI" id="CHEBI:57692"/>
    </ligand>
</feature>
<keyword evidence="13" id="KW-1185">Reference proteome</keyword>
<name>Q83H11_TROWT</name>
<evidence type="ECO:0000259" key="11">
    <source>
        <dbReference type="Pfam" id="PF07992"/>
    </source>
</evidence>
<dbReference type="RefSeq" id="WP_011096033.1">
    <property type="nucleotide sequence ID" value="NC_004572.3"/>
</dbReference>
<dbReference type="InterPro" id="IPR023753">
    <property type="entry name" value="FAD/NAD-binding_dom"/>
</dbReference>
<evidence type="ECO:0000256" key="3">
    <source>
        <dbReference type="ARBA" id="ARBA00013223"/>
    </source>
</evidence>
<evidence type="ECO:0000256" key="1">
    <source>
        <dbReference type="ARBA" id="ARBA00001974"/>
    </source>
</evidence>
<sequence length="447" mass="49633">MARIAVVGAGPAGIYSANLLLADESVERVDVFEALPAPYGLVRYGVAPDHPRIKSVVSTLSDMLETPRMRLFCGVHFGQHLSLEDIKQRYNAVIFATGALRGARLDIPGIDARNSFSAADFVAWYDGHPDYPRTWPLSAKSVGIIGNGNVALDIARILVKQPEELETTEIPDNVYEDLKSSALSDVHIFGRRGPFDVKFTPLELRELGEVNGVDIVLNEDDFQVKPDRLVKQMIIIDRVFSSWRARSGTSSTRRLHFHFYSVPKRVVVRDNCVSGLEYQQLRPTIDACDCVAPPRDSDTRHEVVELDALYTAIGYYGSPLSDLPFDDISGIIPNDRGRVIIEGKPLRGCYVTGWIKRGPVGLIGHTKSDAIETIVSMRQDKTAWWKPDTDSDISDLLGSRGVNFTGVSGWRKLDAHEIYLGSLSGKTRKKVVPREEMYYISSRGSPS</sequence>
<dbReference type="AlphaFoldDB" id="Q83H11"/>
<comment type="cofactor">
    <cofactor evidence="1 9">
        <name>FAD</name>
        <dbReference type="ChEBI" id="CHEBI:57692"/>
    </cofactor>
</comment>
<evidence type="ECO:0000256" key="10">
    <source>
        <dbReference type="PIRSR" id="PIRSR000362-2"/>
    </source>
</evidence>
<dbReference type="Gene3D" id="3.50.50.60">
    <property type="entry name" value="FAD/NAD(P)-binding domain"/>
    <property type="match status" value="1"/>
</dbReference>
<dbReference type="InterPro" id="IPR055275">
    <property type="entry name" value="Ferredox_Rdtase"/>
</dbReference>
<evidence type="ECO:0000256" key="7">
    <source>
        <dbReference type="ARBA" id="ARBA00023002"/>
    </source>
</evidence>
<dbReference type="InterPro" id="IPR036188">
    <property type="entry name" value="FAD/NAD-bd_sf"/>
</dbReference>
<feature type="binding site" evidence="9">
    <location>
        <position position="33"/>
    </location>
    <ligand>
        <name>FAD</name>
        <dbReference type="ChEBI" id="CHEBI:57692"/>
    </ligand>
</feature>
<dbReference type="GO" id="GO:0004324">
    <property type="term" value="F:ferredoxin-NADP+ reductase activity"/>
    <property type="evidence" value="ECO:0007669"/>
    <property type="project" value="UniProtKB-EC"/>
</dbReference>
<keyword evidence="7 12" id="KW-0560">Oxidoreductase</keyword>
<dbReference type="PRINTS" id="PR00419">
    <property type="entry name" value="ADXRDTASE"/>
</dbReference>
<dbReference type="EMBL" id="AE014184">
    <property type="protein sequence ID" value="AAO44152.1"/>
    <property type="molecule type" value="Genomic_DNA"/>
</dbReference>
<dbReference type="PIRSF" id="PIRSF000362">
    <property type="entry name" value="FNR"/>
    <property type="match status" value="1"/>
</dbReference>
<dbReference type="InterPro" id="IPR021163">
    <property type="entry name" value="Ferredox_Rdtase_adrenod"/>
</dbReference>
<protein>
    <recommendedName>
        <fullName evidence="3">ferredoxin--NADP(+) reductase</fullName>
        <ecNumber evidence="3">1.18.1.2</ecNumber>
    </recommendedName>
</protein>